<evidence type="ECO:0000256" key="2">
    <source>
        <dbReference type="SAM" id="Phobius"/>
    </source>
</evidence>
<dbReference type="InterPro" id="IPR011990">
    <property type="entry name" value="TPR-like_helical_dom_sf"/>
</dbReference>
<feature type="compositionally biased region" description="Polar residues" evidence="1">
    <location>
        <begin position="228"/>
        <end position="237"/>
    </location>
</feature>
<name>A0A1D1YFM0_9ARAE</name>
<dbReference type="PANTHER" id="PTHR36888">
    <property type="entry name" value="TETRATRICOPEPTIDE-LIKE HELICAL DOMAIN-CONTAINING PROTEIN-RELATED"/>
    <property type="match status" value="1"/>
</dbReference>
<dbReference type="Gene3D" id="1.25.40.10">
    <property type="entry name" value="Tetratricopeptide repeat domain"/>
    <property type="match status" value="1"/>
</dbReference>
<keyword evidence="2" id="KW-0472">Membrane</keyword>
<keyword evidence="2" id="KW-0812">Transmembrane</keyword>
<feature type="transmembrane region" description="Helical" evidence="2">
    <location>
        <begin position="121"/>
        <end position="143"/>
    </location>
</feature>
<dbReference type="SUPFAM" id="SSF48452">
    <property type="entry name" value="TPR-like"/>
    <property type="match status" value="1"/>
</dbReference>
<feature type="compositionally biased region" description="Low complexity" evidence="1">
    <location>
        <begin position="540"/>
        <end position="551"/>
    </location>
</feature>
<reference evidence="3" key="1">
    <citation type="submission" date="2015-07" db="EMBL/GenBank/DDBJ databases">
        <title>Transcriptome Assembly of Anthurium amnicola.</title>
        <authorList>
            <person name="Suzuki J."/>
        </authorList>
    </citation>
    <scope>NUCLEOTIDE SEQUENCE</scope>
</reference>
<protein>
    <submittedName>
        <fullName evidence="3">Zinc finger protein 547</fullName>
    </submittedName>
</protein>
<dbReference type="EMBL" id="GDJX01014501">
    <property type="protein sequence ID" value="JAT53435.1"/>
    <property type="molecule type" value="Transcribed_RNA"/>
</dbReference>
<organism evidence="3">
    <name type="scientific">Anthurium amnicola</name>
    <dbReference type="NCBI Taxonomy" id="1678845"/>
    <lineage>
        <taxon>Eukaryota</taxon>
        <taxon>Viridiplantae</taxon>
        <taxon>Streptophyta</taxon>
        <taxon>Embryophyta</taxon>
        <taxon>Tracheophyta</taxon>
        <taxon>Spermatophyta</taxon>
        <taxon>Magnoliopsida</taxon>
        <taxon>Liliopsida</taxon>
        <taxon>Araceae</taxon>
        <taxon>Pothoideae</taxon>
        <taxon>Potheae</taxon>
        <taxon>Anthurium</taxon>
    </lineage>
</organism>
<gene>
    <name evidence="3" type="primary">ZNF547_2</name>
    <name evidence="3" type="ORF">g.36851</name>
</gene>
<proteinExistence type="predicted"/>
<accession>A0A1D1YFM0</accession>
<dbReference type="PANTHER" id="PTHR36888:SF2">
    <property type="entry name" value="TETRATRICOPEPTIDE REPEAT (TPR)-LIKE SUPERFAMILY PROTEIN"/>
    <property type="match status" value="1"/>
</dbReference>
<feature type="transmembrane region" description="Helical" evidence="2">
    <location>
        <begin position="91"/>
        <end position="114"/>
    </location>
</feature>
<evidence type="ECO:0000313" key="3">
    <source>
        <dbReference type="EMBL" id="JAT53435.1"/>
    </source>
</evidence>
<keyword evidence="2" id="KW-1133">Transmembrane helix</keyword>
<evidence type="ECO:0000256" key="1">
    <source>
        <dbReference type="SAM" id="MobiDB-lite"/>
    </source>
</evidence>
<feature type="region of interest" description="Disordered" evidence="1">
    <location>
        <begin position="532"/>
        <end position="552"/>
    </location>
</feature>
<sequence>MGILLPKNLPQFWNTLLSPPPPVPRFRPYPTRTHGSPRFAPGRRVSNRKVATFCSIAAFSFPSSSRYGGWDDPGLDDDAKLSGNAETLHNLFVAMGIADGKYAVLFCFGFLSALAVSRVRIWTWAALPFSGLVFVSGLVVGVARAGVAGDLLALVWRNQESGGLSCEKMRAFGESLDDFGAKLSELECSLQRFVDLNHVESGEIKRYLDILNSLSVATVPVKKLVQDSTRSDFSSGPTGECSELEAKSNPKSSKKRREVGMVGADILQFFSAAFQEVLIGRASHKTKDNGVRRETIERLNSTDPNNQASLGAVHENTLANKVKLTSPMPVPTDNREDVKVDPLLKGPFEARPGISEMSSGTIKSNPAEMVNSGVSDTYTGNLVSSADLAENGNRSSYSRDESCDHDGLSDKEGIHVLNRDFRLMSMQGSYHKVVLQHKSHKTGTGRQKSHMRDYVGSGFNSRIQENEMISFSTEAEASLKSRKITEIYDKTYFPTNDKINGKVKSEREAQTIASREKATKLEAQTVLGDQRFARDDVGASDKSPSSSATTSVQEEFNHIVKHGVDLLRQAGECLKGQHDEKTAEILLYRSTRLLSAAVGMNPSNLLALGQLGNTCLLHGELKLKMSRDLRTLLSRNDPVLIGKRRYSQSGEQSNQLLNKEKLASVLVDVCEECEELLIEAGRNYKMVLSIEENDVRALYNWGLALSFRAQLIADIGPDAAFDADKMYLAAIEKFDAMLSRNKDYAPDALFRWGIALWQRSHLRPCISSEKMKLLQQAKSLFEDVLRVDSDNRHVQEALRSCKSELNFGRRLQ</sequence>
<feature type="region of interest" description="Disordered" evidence="1">
    <location>
        <begin position="228"/>
        <end position="256"/>
    </location>
</feature>
<dbReference type="AlphaFoldDB" id="A0A1D1YFM0"/>